<sequence length="111" mass="12449">MVQGPDEAASLICARQVQKHGHEEVQSADDFDEFSDNDGDYDSFSLGPEISHAPPILKSPQKSCQPLSQPTRRTGSFLEHSCSFMVLLIYILVINTVIRGYFTSSWVVWPF</sequence>
<reference evidence="2" key="1">
    <citation type="submission" date="2022-11" db="UniProtKB">
        <authorList>
            <consortium name="WormBaseParasite"/>
        </authorList>
    </citation>
    <scope>IDENTIFICATION</scope>
</reference>
<accession>A0AC34QUV7</accession>
<name>A0AC34QUV7_9BILA</name>
<dbReference type="WBParaSite" id="JU765_v2.g19495.t1">
    <property type="protein sequence ID" value="JU765_v2.g19495.t1"/>
    <property type="gene ID" value="JU765_v2.g19495"/>
</dbReference>
<proteinExistence type="predicted"/>
<dbReference type="Proteomes" id="UP000887576">
    <property type="component" value="Unplaced"/>
</dbReference>
<protein>
    <submittedName>
        <fullName evidence="2">Uncharacterized protein</fullName>
    </submittedName>
</protein>
<organism evidence="1 2">
    <name type="scientific">Panagrolaimus sp. JU765</name>
    <dbReference type="NCBI Taxonomy" id="591449"/>
    <lineage>
        <taxon>Eukaryota</taxon>
        <taxon>Metazoa</taxon>
        <taxon>Ecdysozoa</taxon>
        <taxon>Nematoda</taxon>
        <taxon>Chromadorea</taxon>
        <taxon>Rhabditida</taxon>
        <taxon>Tylenchina</taxon>
        <taxon>Panagrolaimomorpha</taxon>
        <taxon>Panagrolaimoidea</taxon>
        <taxon>Panagrolaimidae</taxon>
        <taxon>Panagrolaimus</taxon>
    </lineage>
</organism>
<evidence type="ECO:0000313" key="1">
    <source>
        <dbReference type="Proteomes" id="UP000887576"/>
    </source>
</evidence>
<evidence type="ECO:0000313" key="2">
    <source>
        <dbReference type="WBParaSite" id="JU765_v2.g19495.t1"/>
    </source>
</evidence>